<dbReference type="Proteomes" id="UP001620626">
    <property type="component" value="Unassembled WGS sequence"/>
</dbReference>
<keyword evidence="1" id="KW-1133">Transmembrane helix</keyword>
<reference evidence="2 3" key="1">
    <citation type="submission" date="2024-10" db="EMBL/GenBank/DDBJ databases">
        <authorList>
            <person name="Kim D."/>
        </authorList>
    </citation>
    <scope>NUCLEOTIDE SEQUENCE [LARGE SCALE GENOMIC DNA]</scope>
    <source>
        <strain evidence="2">BH-2024</strain>
    </source>
</reference>
<evidence type="ECO:0000256" key="1">
    <source>
        <dbReference type="SAM" id="Phobius"/>
    </source>
</evidence>
<keyword evidence="1" id="KW-0472">Membrane</keyword>
<organism evidence="2 3">
    <name type="scientific">Heterodera trifolii</name>
    <dbReference type="NCBI Taxonomy" id="157864"/>
    <lineage>
        <taxon>Eukaryota</taxon>
        <taxon>Metazoa</taxon>
        <taxon>Ecdysozoa</taxon>
        <taxon>Nematoda</taxon>
        <taxon>Chromadorea</taxon>
        <taxon>Rhabditida</taxon>
        <taxon>Tylenchina</taxon>
        <taxon>Tylenchomorpha</taxon>
        <taxon>Tylenchoidea</taxon>
        <taxon>Heteroderidae</taxon>
        <taxon>Heteroderinae</taxon>
        <taxon>Heterodera</taxon>
    </lineage>
</organism>
<keyword evidence="1" id="KW-0812">Transmembrane</keyword>
<accession>A0ABD2J101</accession>
<evidence type="ECO:0000313" key="2">
    <source>
        <dbReference type="EMBL" id="KAL3085633.1"/>
    </source>
</evidence>
<evidence type="ECO:0000313" key="3">
    <source>
        <dbReference type="Proteomes" id="UP001620626"/>
    </source>
</evidence>
<feature type="transmembrane region" description="Helical" evidence="1">
    <location>
        <begin position="157"/>
        <end position="179"/>
    </location>
</feature>
<feature type="transmembrane region" description="Helical" evidence="1">
    <location>
        <begin position="69"/>
        <end position="92"/>
    </location>
</feature>
<name>A0ABD2J101_9BILA</name>
<feature type="transmembrane region" description="Helical" evidence="1">
    <location>
        <begin position="28"/>
        <end position="48"/>
    </location>
</feature>
<proteinExistence type="predicted"/>
<gene>
    <name evidence="2" type="ORF">niasHT_037374</name>
</gene>
<feature type="transmembrane region" description="Helical" evidence="1">
    <location>
        <begin position="209"/>
        <end position="230"/>
    </location>
</feature>
<feature type="transmembrane region" description="Helical" evidence="1">
    <location>
        <begin position="112"/>
        <end position="136"/>
    </location>
</feature>
<dbReference type="AlphaFoldDB" id="A0ABD2J101"/>
<keyword evidence="3" id="KW-1185">Reference proteome</keyword>
<comment type="caution">
    <text evidence="2">The sequence shown here is derived from an EMBL/GenBank/DDBJ whole genome shotgun (WGS) entry which is preliminary data.</text>
</comment>
<feature type="transmembrane region" description="Helical" evidence="1">
    <location>
        <begin position="242"/>
        <end position="270"/>
    </location>
</feature>
<dbReference type="EMBL" id="JBICBT010001056">
    <property type="protein sequence ID" value="KAL3085633.1"/>
    <property type="molecule type" value="Genomic_DNA"/>
</dbReference>
<sequence length="364" mass="40433">MSTNLTNLTVTGTVIVDWMSTGLINAGFKQFAFVCKLVTALLITRLLLLARFRPAVLSVPELSHALRTFLCFHLAGAIVTMPYNAYVPITYYTASTNDDTVQETQPIYNYSMLFWLGQFHNTYTALSPLAVLFLTLERCFIIKLATNPAKLARVERWLGWAGIGTLLAAFTASTCFYMDELPLNLENLYDIGCQSVSCVMRKWDNAPQMYIKGITSILNIVCCVYFLYSLRTIGAMVKLKNHHIIVTICCAICLDFFPALVSNAFFILGSGLMSNLASTCTVLDSLCCAIYFTIAFVPPGWPKTNENAAAIGFTTNVQLREPNQQQQNRTHRIASFNNTVVPATNQPNRYSNGMVPVGTVEARI</sequence>
<protein>
    <submittedName>
        <fullName evidence="2">Uncharacterized protein</fullName>
    </submittedName>
</protein>